<dbReference type="GO" id="GO:0006935">
    <property type="term" value="P:chemotaxis"/>
    <property type="evidence" value="ECO:0007669"/>
    <property type="project" value="UniProtKB-UniRule"/>
</dbReference>
<comment type="catalytic activity">
    <reaction evidence="3">
        <text>[protein]-L-glutamate 5-O-methyl ester + H2O = L-glutamyl-[protein] + methanol + H(+)</text>
        <dbReference type="Rhea" id="RHEA:23236"/>
        <dbReference type="Rhea" id="RHEA-COMP:10208"/>
        <dbReference type="Rhea" id="RHEA-COMP:10311"/>
        <dbReference type="ChEBI" id="CHEBI:15377"/>
        <dbReference type="ChEBI" id="CHEBI:15378"/>
        <dbReference type="ChEBI" id="CHEBI:17790"/>
        <dbReference type="ChEBI" id="CHEBI:29973"/>
        <dbReference type="ChEBI" id="CHEBI:82795"/>
        <dbReference type="EC" id="3.1.1.61"/>
    </reaction>
</comment>
<reference evidence="7" key="1">
    <citation type="submission" date="2016-10" db="EMBL/GenBank/DDBJ databases">
        <authorList>
            <person name="Varghese N."/>
            <person name="Submissions S."/>
        </authorList>
    </citation>
    <scope>NUCLEOTIDE SEQUENCE [LARGE SCALE GENOMIC DNA]</scope>
    <source>
        <strain evidence="7">DSM 27981</strain>
    </source>
</reference>
<dbReference type="RefSeq" id="WP_434803169.1">
    <property type="nucleotide sequence ID" value="NZ_FONX01000003.1"/>
</dbReference>
<evidence type="ECO:0000313" key="6">
    <source>
        <dbReference type="EMBL" id="SFE60987.1"/>
    </source>
</evidence>
<feature type="active site" evidence="4">
    <location>
        <position position="30"/>
    </location>
</feature>
<dbReference type="STRING" id="1177982.SAMN04489711_103265"/>
<feature type="active site" evidence="4">
    <location>
        <position position="150"/>
    </location>
</feature>
<keyword evidence="7" id="KW-1185">Reference proteome</keyword>
<protein>
    <recommendedName>
        <fullName evidence="2">protein-glutamate methylesterase</fullName>
        <ecNumber evidence="2">3.1.1.61</ecNumber>
    </recommendedName>
</protein>
<dbReference type="AlphaFoldDB" id="A0A1I2BXZ1"/>
<dbReference type="GO" id="GO:0000156">
    <property type="term" value="F:phosphorelay response regulator activity"/>
    <property type="evidence" value="ECO:0007669"/>
    <property type="project" value="InterPro"/>
</dbReference>
<dbReference type="PANTHER" id="PTHR42872:SF6">
    <property type="entry name" value="PROTEIN-GLUTAMATE METHYLESTERASE_PROTEIN-GLUTAMINE GLUTAMINASE"/>
    <property type="match status" value="1"/>
</dbReference>
<dbReference type="PANTHER" id="PTHR42872">
    <property type="entry name" value="PROTEIN-GLUTAMATE METHYLESTERASE/PROTEIN-GLUTAMINE GLUTAMINASE"/>
    <property type="match status" value="1"/>
</dbReference>
<dbReference type="Gene3D" id="3.40.50.180">
    <property type="entry name" value="Methylesterase CheB, C-terminal domain"/>
    <property type="match status" value="1"/>
</dbReference>
<evidence type="ECO:0000256" key="3">
    <source>
        <dbReference type="ARBA" id="ARBA00048267"/>
    </source>
</evidence>
<feature type="domain" description="CheB-type methylesterase" evidence="5">
    <location>
        <begin position="18"/>
        <end position="208"/>
    </location>
</feature>
<dbReference type="CDD" id="cd16433">
    <property type="entry name" value="CheB"/>
    <property type="match status" value="1"/>
</dbReference>
<dbReference type="GO" id="GO:0005737">
    <property type="term" value="C:cytoplasm"/>
    <property type="evidence" value="ECO:0007669"/>
    <property type="project" value="InterPro"/>
</dbReference>
<organism evidence="6 7">
    <name type="scientific">Paracidovorax wautersii</name>
    <dbReference type="NCBI Taxonomy" id="1177982"/>
    <lineage>
        <taxon>Bacteria</taxon>
        <taxon>Pseudomonadati</taxon>
        <taxon>Pseudomonadota</taxon>
        <taxon>Betaproteobacteria</taxon>
        <taxon>Burkholderiales</taxon>
        <taxon>Comamonadaceae</taxon>
        <taxon>Paracidovorax</taxon>
    </lineage>
</organism>
<dbReference type="GO" id="GO:0008984">
    <property type="term" value="F:protein-glutamate methylesterase activity"/>
    <property type="evidence" value="ECO:0007669"/>
    <property type="project" value="UniProtKB-EC"/>
</dbReference>
<dbReference type="InterPro" id="IPR035909">
    <property type="entry name" value="CheB_C"/>
</dbReference>
<evidence type="ECO:0000256" key="1">
    <source>
        <dbReference type="ARBA" id="ARBA00022801"/>
    </source>
</evidence>
<gene>
    <name evidence="6" type="ORF">SAMN04489711_103265</name>
</gene>
<proteinExistence type="predicted"/>
<evidence type="ECO:0000259" key="5">
    <source>
        <dbReference type="PROSITE" id="PS50122"/>
    </source>
</evidence>
<sequence>MTAPGDEGCAGGAPAALPQERLQVVVIGGSAGSIDALGVLLPALPATLRATVVVVVHLPRERPSLLCQIFQPRCALPVREAQDKEPLEPGTIYFAPPDYHLLLDAGPTLALSVDEPVHFSRPSIDVLFETAADACGSQLLAILLSGANADGAQGLVAVQVAGGTTLVQSPASCAVPFMPEAALAVMQPGHLLTPEGMAALLLEWHSGRRL</sequence>
<evidence type="ECO:0000256" key="2">
    <source>
        <dbReference type="ARBA" id="ARBA00039140"/>
    </source>
</evidence>
<dbReference type="SUPFAM" id="SSF52738">
    <property type="entry name" value="Methylesterase CheB, C-terminal domain"/>
    <property type="match status" value="1"/>
</dbReference>
<dbReference type="Proteomes" id="UP000199119">
    <property type="component" value="Unassembled WGS sequence"/>
</dbReference>
<dbReference type="PROSITE" id="PS50122">
    <property type="entry name" value="CHEB"/>
    <property type="match status" value="1"/>
</dbReference>
<dbReference type="EC" id="3.1.1.61" evidence="2"/>
<dbReference type="EMBL" id="FONX01000003">
    <property type="protein sequence ID" value="SFE60987.1"/>
    <property type="molecule type" value="Genomic_DNA"/>
</dbReference>
<dbReference type="Pfam" id="PF01339">
    <property type="entry name" value="CheB_methylest"/>
    <property type="match status" value="1"/>
</dbReference>
<evidence type="ECO:0000256" key="4">
    <source>
        <dbReference type="PROSITE-ProRule" id="PRU00050"/>
    </source>
</evidence>
<keyword evidence="1 4" id="KW-0378">Hydrolase</keyword>
<keyword evidence="4" id="KW-0145">Chemotaxis</keyword>
<name>A0A1I2BXZ1_9BURK</name>
<evidence type="ECO:0000313" key="7">
    <source>
        <dbReference type="Proteomes" id="UP000199119"/>
    </source>
</evidence>
<dbReference type="InterPro" id="IPR000673">
    <property type="entry name" value="Sig_transdc_resp-reg_Me-estase"/>
</dbReference>
<accession>A0A1I2BXZ1</accession>
<feature type="active site" evidence="4">
    <location>
        <position position="57"/>
    </location>
</feature>